<dbReference type="PROSITE" id="PS50082">
    <property type="entry name" value="WD_REPEATS_2"/>
    <property type="match status" value="2"/>
</dbReference>
<dbReference type="GO" id="GO:0034709">
    <property type="term" value="C:methylosome"/>
    <property type="evidence" value="ECO:0007669"/>
    <property type="project" value="TreeGrafter"/>
</dbReference>
<dbReference type="InterPro" id="IPR036322">
    <property type="entry name" value="WD40_repeat_dom_sf"/>
</dbReference>
<keyword evidence="4" id="KW-0677">Repeat</keyword>
<proteinExistence type="predicted"/>
<dbReference type="Gene3D" id="2.130.10.10">
    <property type="entry name" value="YVTN repeat-like/Quinoprotein amine dehydrogenase"/>
    <property type="match status" value="2"/>
</dbReference>
<organism evidence="6 7">
    <name type="scientific">Ridgeia piscesae</name>
    <name type="common">Tubeworm</name>
    <dbReference type="NCBI Taxonomy" id="27915"/>
    <lineage>
        <taxon>Eukaryota</taxon>
        <taxon>Metazoa</taxon>
        <taxon>Spiralia</taxon>
        <taxon>Lophotrochozoa</taxon>
        <taxon>Annelida</taxon>
        <taxon>Polychaeta</taxon>
        <taxon>Sedentaria</taxon>
        <taxon>Canalipalpata</taxon>
        <taxon>Sabellida</taxon>
        <taxon>Siboglinidae</taxon>
        <taxon>Ridgeia</taxon>
    </lineage>
</organism>
<dbReference type="InterPro" id="IPR052139">
    <property type="entry name" value="Methylosome_Comp_WDR77"/>
</dbReference>
<dbReference type="PROSITE" id="PS00678">
    <property type="entry name" value="WD_REPEATS_1"/>
    <property type="match status" value="1"/>
</dbReference>
<protein>
    <recommendedName>
        <fullName evidence="8">Methylosome protein 50</fullName>
    </recommendedName>
</protein>
<dbReference type="PANTHER" id="PTHR46853:SF1">
    <property type="entry name" value="METHYLOSOME PROTEIN 50"/>
    <property type="match status" value="1"/>
</dbReference>
<keyword evidence="7" id="KW-1185">Reference proteome</keyword>
<accession>A0AAD9NY13</accession>
<evidence type="ECO:0000256" key="4">
    <source>
        <dbReference type="ARBA" id="ARBA00022737"/>
    </source>
</evidence>
<evidence type="ECO:0000256" key="3">
    <source>
        <dbReference type="ARBA" id="ARBA00022574"/>
    </source>
</evidence>
<sequence>MEFIPAVVTRHLDSIHFTEDGALLLAASSLTNRYWTGSLWHFDSPDTAPDTERCAAGVELNCGISDAKWINGSSNVIAACDSGKWISGPSNVIVACDSGKWISGSSNAIAACDSGKWISGPSNVIVACDSGKWISGSSNAIAACDSGKWISGPSNVIVACDSGKWINGSSNVIAPYDSGKWISGSSNVIAACDSGNLALYELCDKGHTFKHLSQAMAHDDIVTSVGVNTDKTKATSASMDTRIKLWDLEEFTCTATYQAHWDTVWSTAWHLSETSIFLSASQDGRLILWDTRKSKPATVIRNTSLPALPTCVAWQPSSKLSVAVGTEAGHLLLLDLRNLAAPSSSSIKCHERGVHKIVFAPESSYQLASVSDDCTVAVTDISDSTPELLYRDETNHSDFVHGVDWNPVDGRLFSCGWDFKVVGRTVPLLGGVAGNVTVKTNGLAPETMDTSTQNYNLTCGEMKNKTQVEKSDQSDIS</sequence>
<evidence type="ECO:0000313" key="7">
    <source>
        <dbReference type="Proteomes" id="UP001209878"/>
    </source>
</evidence>
<comment type="caution">
    <text evidence="6">The sequence shown here is derived from an EMBL/GenBank/DDBJ whole genome shotgun (WGS) entry which is preliminary data.</text>
</comment>
<dbReference type="Proteomes" id="UP001209878">
    <property type="component" value="Unassembled WGS sequence"/>
</dbReference>
<dbReference type="SUPFAM" id="SSF50978">
    <property type="entry name" value="WD40 repeat-like"/>
    <property type="match status" value="1"/>
</dbReference>
<keyword evidence="3 5" id="KW-0853">WD repeat</keyword>
<comment type="subcellular location">
    <subcellularLocation>
        <location evidence="1">Cytoplasm</location>
    </subcellularLocation>
</comment>
<dbReference type="PANTHER" id="PTHR46853">
    <property type="entry name" value="METHYLOSOME PROTEIN 50"/>
    <property type="match status" value="1"/>
</dbReference>
<dbReference type="AlphaFoldDB" id="A0AAD9NY13"/>
<name>A0AAD9NY13_RIDPI</name>
<gene>
    <name evidence="6" type="ORF">NP493_260g03036</name>
</gene>
<dbReference type="EMBL" id="JAODUO010000260">
    <property type="protein sequence ID" value="KAK2184567.1"/>
    <property type="molecule type" value="Genomic_DNA"/>
</dbReference>
<keyword evidence="2" id="KW-0963">Cytoplasm</keyword>
<dbReference type="Pfam" id="PF00400">
    <property type="entry name" value="WD40"/>
    <property type="match status" value="4"/>
</dbReference>
<evidence type="ECO:0008006" key="8">
    <source>
        <dbReference type="Google" id="ProtNLM"/>
    </source>
</evidence>
<evidence type="ECO:0000256" key="2">
    <source>
        <dbReference type="ARBA" id="ARBA00022490"/>
    </source>
</evidence>
<feature type="repeat" description="WD" evidence="5">
    <location>
        <begin position="215"/>
        <end position="256"/>
    </location>
</feature>
<evidence type="ECO:0000256" key="5">
    <source>
        <dbReference type="PROSITE-ProRule" id="PRU00221"/>
    </source>
</evidence>
<feature type="repeat" description="WD" evidence="5">
    <location>
        <begin position="257"/>
        <end position="299"/>
    </location>
</feature>
<dbReference type="InterPro" id="IPR019775">
    <property type="entry name" value="WD40_repeat_CS"/>
</dbReference>
<dbReference type="SMART" id="SM00320">
    <property type="entry name" value="WD40"/>
    <property type="match status" value="5"/>
</dbReference>
<dbReference type="InterPro" id="IPR001680">
    <property type="entry name" value="WD40_rpt"/>
</dbReference>
<reference evidence="6" key="1">
    <citation type="journal article" date="2023" name="Mol. Biol. Evol.">
        <title>Third-Generation Sequencing Reveals the Adaptive Role of the Epigenome in Three Deep-Sea Polychaetes.</title>
        <authorList>
            <person name="Perez M."/>
            <person name="Aroh O."/>
            <person name="Sun Y."/>
            <person name="Lan Y."/>
            <person name="Juniper S.K."/>
            <person name="Young C.R."/>
            <person name="Angers B."/>
            <person name="Qian P.Y."/>
        </authorList>
    </citation>
    <scope>NUCLEOTIDE SEQUENCE</scope>
    <source>
        <strain evidence="6">R07B-5</strain>
    </source>
</reference>
<dbReference type="InterPro" id="IPR015943">
    <property type="entry name" value="WD40/YVTN_repeat-like_dom_sf"/>
</dbReference>
<dbReference type="PROSITE" id="PS50294">
    <property type="entry name" value="WD_REPEATS_REGION"/>
    <property type="match status" value="1"/>
</dbReference>
<dbReference type="SUPFAM" id="SSF69349">
    <property type="entry name" value="Phage fibre proteins"/>
    <property type="match status" value="1"/>
</dbReference>
<evidence type="ECO:0000256" key="1">
    <source>
        <dbReference type="ARBA" id="ARBA00004496"/>
    </source>
</evidence>
<dbReference type="GO" id="GO:0007309">
    <property type="term" value="P:oocyte axis specification"/>
    <property type="evidence" value="ECO:0007669"/>
    <property type="project" value="TreeGrafter"/>
</dbReference>
<evidence type="ECO:0000313" key="6">
    <source>
        <dbReference type="EMBL" id="KAK2184567.1"/>
    </source>
</evidence>